<keyword evidence="3 6" id="KW-0812">Transmembrane</keyword>
<evidence type="ECO:0000313" key="8">
    <source>
        <dbReference type="EMBL" id="MCV2231381.1"/>
    </source>
</evidence>
<feature type="transmembrane region" description="Helical" evidence="6">
    <location>
        <begin position="93"/>
        <end position="114"/>
    </location>
</feature>
<dbReference type="Proteomes" id="UP001177160">
    <property type="component" value="Unassembled WGS sequence"/>
</dbReference>
<organism evidence="8 9">
    <name type="scientific">Paracholeplasma manati</name>
    <dbReference type="NCBI Taxonomy" id="591373"/>
    <lineage>
        <taxon>Bacteria</taxon>
        <taxon>Bacillati</taxon>
        <taxon>Mycoplasmatota</taxon>
        <taxon>Mollicutes</taxon>
        <taxon>Acholeplasmatales</taxon>
        <taxon>Acholeplasmataceae</taxon>
        <taxon>Paracholeplasma</taxon>
    </lineage>
</organism>
<evidence type="ECO:0000256" key="5">
    <source>
        <dbReference type="ARBA" id="ARBA00023136"/>
    </source>
</evidence>
<evidence type="ECO:0000256" key="3">
    <source>
        <dbReference type="ARBA" id="ARBA00022692"/>
    </source>
</evidence>
<accession>A0ABT2Y3R7</accession>
<evidence type="ECO:0000256" key="1">
    <source>
        <dbReference type="ARBA" id="ARBA00004651"/>
    </source>
</evidence>
<sequence>MIPSFEKRVRAFAIDTSAVMLMLMIAYPMPQTFPGALGNTLVYVIGLGGFLGFYLLPYLFSSGQSFGKRIQKIKIVDVSGKDVPLWRILLREVFKLAMSIFTFGIYMVISFFILSDQSRTIHDYIFKTKMIDLEKRTERDQYFGTTESLRKKGL</sequence>
<keyword evidence="9" id="KW-1185">Reference proteome</keyword>
<name>A0ABT2Y3R7_9MOLU</name>
<evidence type="ECO:0000259" key="7">
    <source>
        <dbReference type="Pfam" id="PF06271"/>
    </source>
</evidence>
<feature type="transmembrane region" description="Helical" evidence="6">
    <location>
        <begin position="41"/>
        <end position="60"/>
    </location>
</feature>
<gene>
    <name evidence="8" type="ORF">N7548_00890</name>
</gene>
<dbReference type="InterPro" id="IPR051791">
    <property type="entry name" value="Pra-immunoreactive"/>
</dbReference>
<proteinExistence type="predicted"/>
<comment type="caution">
    <text evidence="8">The sequence shown here is derived from an EMBL/GenBank/DDBJ whole genome shotgun (WGS) entry which is preliminary data.</text>
</comment>
<keyword evidence="5 6" id="KW-0472">Membrane</keyword>
<evidence type="ECO:0000256" key="4">
    <source>
        <dbReference type="ARBA" id="ARBA00022989"/>
    </source>
</evidence>
<dbReference type="Pfam" id="PF06271">
    <property type="entry name" value="RDD"/>
    <property type="match status" value="1"/>
</dbReference>
<dbReference type="EMBL" id="JAOVQM010000001">
    <property type="protein sequence ID" value="MCV2231381.1"/>
    <property type="molecule type" value="Genomic_DNA"/>
</dbReference>
<comment type="subcellular location">
    <subcellularLocation>
        <location evidence="1">Cell membrane</location>
        <topology evidence="1">Multi-pass membrane protein</topology>
    </subcellularLocation>
</comment>
<feature type="domain" description="RDD" evidence="7">
    <location>
        <begin position="3"/>
        <end position="125"/>
    </location>
</feature>
<evidence type="ECO:0000256" key="2">
    <source>
        <dbReference type="ARBA" id="ARBA00022475"/>
    </source>
</evidence>
<dbReference type="InterPro" id="IPR010432">
    <property type="entry name" value="RDD"/>
</dbReference>
<keyword evidence="4 6" id="KW-1133">Transmembrane helix</keyword>
<evidence type="ECO:0000256" key="6">
    <source>
        <dbReference type="SAM" id="Phobius"/>
    </source>
</evidence>
<dbReference type="PANTHER" id="PTHR36115">
    <property type="entry name" value="PROLINE-RICH ANTIGEN HOMOLOG-RELATED"/>
    <property type="match status" value="1"/>
</dbReference>
<evidence type="ECO:0000313" key="9">
    <source>
        <dbReference type="Proteomes" id="UP001177160"/>
    </source>
</evidence>
<keyword evidence="2" id="KW-1003">Cell membrane</keyword>
<reference evidence="8" key="1">
    <citation type="submission" date="2022-09" db="EMBL/GenBank/DDBJ databases">
        <title>Novel Mycoplasma species identified in domestic and wild animals.</title>
        <authorList>
            <person name="Volokhov D.V."/>
            <person name="Furtak V.A."/>
            <person name="Zagorodnyaya T.A."/>
        </authorList>
    </citation>
    <scope>NUCLEOTIDE SEQUENCE</scope>
    <source>
        <strain evidence="8">Oakley</strain>
    </source>
</reference>
<dbReference type="RefSeq" id="WP_263607493.1">
    <property type="nucleotide sequence ID" value="NZ_JAOVQM010000001.1"/>
</dbReference>
<feature type="transmembrane region" description="Helical" evidence="6">
    <location>
        <begin position="12"/>
        <end position="29"/>
    </location>
</feature>
<protein>
    <submittedName>
        <fullName evidence="8">RDD family protein</fullName>
    </submittedName>
</protein>